<name>A0A0G1HX53_9BACT</name>
<reference evidence="2 3" key="1">
    <citation type="journal article" date="2015" name="Nature">
        <title>rRNA introns, odd ribosomes, and small enigmatic genomes across a large radiation of phyla.</title>
        <authorList>
            <person name="Brown C.T."/>
            <person name="Hug L.A."/>
            <person name="Thomas B.C."/>
            <person name="Sharon I."/>
            <person name="Castelle C.J."/>
            <person name="Singh A."/>
            <person name="Wilkins M.J."/>
            <person name="Williams K.H."/>
            <person name="Banfield J.F."/>
        </authorList>
    </citation>
    <scope>NUCLEOTIDE SEQUENCE [LARGE SCALE GENOMIC DNA]</scope>
</reference>
<evidence type="ECO:0000256" key="1">
    <source>
        <dbReference type="SAM" id="Phobius"/>
    </source>
</evidence>
<comment type="caution">
    <text evidence="2">The sequence shown here is derived from an EMBL/GenBank/DDBJ whole genome shotgun (WGS) entry which is preliminary data.</text>
</comment>
<accession>A0A0G1HX53</accession>
<gene>
    <name evidence="2" type="ORF">UW44_C0008G0003</name>
</gene>
<evidence type="ECO:0000313" key="2">
    <source>
        <dbReference type="EMBL" id="KKT51681.1"/>
    </source>
</evidence>
<evidence type="ECO:0000313" key="3">
    <source>
        <dbReference type="Proteomes" id="UP000034006"/>
    </source>
</evidence>
<keyword evidence="1" id="KW-1133">Transmembrane helix</keyword>
<organism evidence="2 3">
    <name type="scientific">Candidatus Collierbacteria bacterium GW2011_GWB2_44_22</name>
    <dbReference type="NCBI Taxonomy" id="1618387"/>
    <lineage>
        <taxon>Bacteria</taxon>
        <taxon>Candidatus Collieribacteriota</taxon>
    </lineage>
</organism>
<protein>
    <recommendedName>
        <fullName evidence="4">LemA family protein</fullName>
    </recommendedName>
</protein>
<dbReference type="Proteomes" id="UP000034006">
    <property type="component" value="Unassembled WGS sequence"/>
</dbReference>
<feature type="transmembrane region" description="Helical" evidence="1">
    <location>
        <begin position="9"/>
        <end position="34"/>
    </location>
</feature>
<dbReference type="EMBL" id="LCIH01000008">
    <property type="protein sequence ID" value="KKT51681.1"/>
    <property type="molecule type" value="Genomic_DNA"/>
</dbReference>
<keyword evidence="1" id="KW-0812">Transmembrane</keyword>
<evidence type="ECO:0008006" key="4">
    <source>
        <dbReference type="Google" id="ProtNLM"/>
    </source>
</evidence>
<proteinExistence type="predicted"/>
<sequence>MTSRKQKFFIVMSIVIFVLMLALGVLGSVLGWWIDEAGDVVKEEFGPKAALEKYEWFVYQANAIAKADSDIALFEQRLVDIETQYTSTYGEDKTKWMPSTQAQYNHEMQIARDDLMAIVSNRNGLVKDYNTESQKFNWAPFKGRADYPPESFLDYKVH</sequence>
<dbReference type="STRING" id="1618387.UW44_C0008G0003"/>
<keyword evidence="1" id="KW-0472">Membrane</keyword>
<dbReference type="AlphaFoldDB" id="A0A0G1HX53"/>